<sequence>MTRTVPFASKTLGTATFALRSTVAGPIRTDRNRACNVRLHRHSAQPRRTSSPTGGANLPAIFPPTADAMQRSCLLTHEHGTTQFASRRRAEQSRSTAPPRQKPPRDENQTATKRARTGVRKQDHSSTVLLAPSAPLLDPTGTRSEVGRGCLSVPSALGAGQFCTSPTSWHAPTALPGPPPPEERGGSQFPYNLFSVCLLSCVVRVCCRVPPKKKGLTYGRDAGTALCRPLSPRNGGLLLFVSVCVVRCNRPPGKPKATRGAFACRSPGSVEAWWRSRQGGKRDKGGGGGLRRKEKEKKRKARLGRETSLPLPRRLLTTTGRARYNYIHTCCWYGDSSACPQHDTLLPSATKRSQDGYGRVT</sequence>
<keyword evidence="3" id="KW-1185">Reference proteome</keyword>
<organism evidence="2 3">
    <name type="scientific">Lineolata rhizophorae</name>
    <dbReference type="NCBI Taxonomy" id="578093"/>
    <lineage>
        <taxon>Eukaryota</taxon>
        <taxon>Fungi</taxon>
        <taxon>Dikarya</taxon>
        <taxon>Ascomycota</taxon>
        <taxon>Pezizomycotina</taxon>
        <taxon>Dothideomycetes</taxon>
        <taxon>Dothideomycetes incertae sedis</taxon>
        <taxon>Lineolatales</taxon>
        <taxon>Lineolataceae</taxon>
        <taxon>Lineolata</taxon>
    </lineage>
</organism>
<evidence type="ECO:0000313" key="3">
    <source>
        <dbReference type="Proteomes" id="UP000799766"/>
    </source>
</evidence>
<evidence type="ECO:0000256" key="1">
    <source>
        <dbReference type="SAM" id="MobiDB-lite"/>
    </source>
</evidence>
<name>A0A6A6P706_9PEZI</name>
<feature type="region of interest" description="Disordered" evidence="1">
    <location>
        <begin position="82"/>
        <end position="126"/>
    </location>
</feature>
<accession>A0A6A6P706</accession>
<proteinExistence type="predicted"/>
<dbReference type="Proteomes" id="UP000799766">
    <property type="component" value="Unassembled WGS sequence"/>
</dbReference>
<dbReference type="EMBL" id="MU001674">
    <property type="protein sequence ID" value="KAF2459765.1"/>
    <property type="molecule type" value="Genomic_DNA"/>
</dbReference>
<gene>
    <name evidence="2" type="ORF">BDY21DRAFT_177584</name>
</gene>
<feature type="region of interest" description="Disordered" evidence="1">
    <location>
        <begin position="39"/>
        <end position="63"/>
    </location>
</feature>
<evidence type="ECO:0000313" key="2">
    <source>
        <dbReference type="EMBL" id="KAF2459765.1"/>
    </source>
</evidence>
<reference evidence="2" key="1">
    <citation type="journal article" date="2020" name="Stud. Mycol.">
        <title>101 Dothideomycetes genomes: a test case for predicting lifestyles and emergence of pathogens.</title>
        <authorList>
            <person name="Haridas S."/>
            <person name="Albert R."/>
            <person name="Binder M."/>
            <person name="Bloem J."/>
            <person name="Labutti K."/>
            <person name="Salamov A."/>
            <person name="Andreopoulos B."/>
            <person name="Baker S."/>
            <person name="Barry K."/>
            <person name="Bills G."/>
            <person name="Bluhm B."/>
            <person name="Cannon C."/>
            <person name="Castanera R."/>
            <person name="Culley D."/>
            <person name="Daum C."/>
            <person name="Ezra D."/>
            <person name="Gonzalez J."/>
            <person name="Henrissat B."/>
            <person name="Kuo A."/>
            <person name="Liang C."/>
            <person name="Lipzen A."/>
            <person name="Lutzoni F."/>
            <person name="Magnuson J."/>
            <person name="Mondo S."/>
            <person name="Nolan M."/>
            <person name="Ohm R."/>
            <person name="Pangilinan J."/>
            <person name="Park H.-J."/>
            <person name="Ramirez L."/>
            <person name="Alfaro M."/>
            <person name="Sun H."/>
            <person name="Tritt A."/>
            <person name="Yoshinaga Y."/>
            <person name="Zwiers L.-H."/>
            <person name="Turgeon B."/>
            <person name="Goodwin S."/>
            <person name="Spatafora J."/>
            <person name="Crous P."/>
            <person name="Grigoriev I."/>
        </authorList>
    </citation>
    <scope>NUCLEOTIDE SEQUENCE</scope>
    <source>
        <strain evidence="2">ATCC 16933</strain>
    </source>
</reference>
<feature type="region of interest" description="Disordered" evidence="1">
    <location>
        <begin position="275"/>
        <end position="310"/>
    </location>
</feature>
<dbReference type="AlphaFoldDB" id="A0A6A6P706"/>
<protein>
    <submittedName>
        <fullName evidence="2">Uncharacterized protein</fullName>
    </submittedName>
</protein>
<feature type="compositionally biased region" description="Basic residues" evidence="1">
    <location>
        <begin position="290"/>
        <end position="302"/>
    </location>
</feature>